<evidence type="ECO:0000256" key="1">
    <source>
        <dbReference type="SAM" id="SignalP"/>
    </source>
</evidence>
<dbReference type="AlphaFoldDB" id="A0A9D6YSW8"/>
<evidence type="ECO:0000313" key="2">
    <source>
        <dbReference type="EMBL" id="MBI5078587.1"/>
    </source>
</evidence>
<protein>
    <recommendedName>
        <fullName evidence="4">Outer membrane protein beta-barrel domain-containing protein</fullName>
    </recommendedName>
</protein>
<feature type="chain" id="PRO_5039681840" description="Outer membrane protein beta-barrel domain-containing protein" evidence="1">
    <location>
        <begin position="20"/>
        <end position="194"/>
    </location>
</feature>
<feature type="signal peptide" evidence="1">
    <location>
        <begin position="1"/>
        <end position="19"/>
    </location>
</feature>
<gene>
    <name evidence="2" type="ORF">HZB08_01005</name>
</gene>
<organism evidence="2 3">
    <name type="scientific">Candidatus Saganbacteria bacterium</name>
    <dbReference type="NCBI Taxonomy" id="2575572"/>
    <lineage>
        <taxon>Bacteria</taxon>
        <taxon>Bacillati</taxon>
        <taxon>Saganbacteria</taxon>
    </lineage>
</organism>
<evidence type="ECO:0008006" key="4">
    <source>
        <dbReference type="Google" id="ProtNLM"/>
    </source>
</evidence>
<sequence>MRKIVLFLVILILGTTAFAAAPKATPAKAPATSSPVVVSTAPVVTRIGVLTQGSPGGFGSVATFGTRFNPGLSGDLGLAVGQNAAGANTNIGIVLRLEFDGSAMGEVKTHAGGSLLFASNPAYAAAATSALTLSVFAGLEYQLLKNLSVLADLTLLEITSSGGNTSFGLGAGTALGTGLGTSAATIYGGLRLYL</sequence>
<reference evidence="2" key="1">
    <citation type="submission" date="2020-07" db="EMBL/GenBank/DDBJ databases">
        <title>Huge and variable diversity of episymbiotic CPR bacteria and DPANN archaea in groundwater ecosystems.</title>
        <authorList>
            <person name="He C.Y."/>
            <person name="Keren R."/>
            <person name="Whittaker M."/>
            <person name="Farag I.F."/>
            <person name="Doudna J."/>
            <person name="Cate J.H.D."/>
            <person name="Banfield J.F."/>
        </authorList>
    </citation>
    <scope>NUCLEOTIDE SEQUENCE</scope>
    <source>
        <strain evidence="2">NC_groundwater_1860_Pr3_B-0.1um_51_7</strain>
    </source>
</reference>
<accession>A0A9D6YSW8</accession>
<evidence type="ECO:0000313" key="3">
    <source>
        <dbReference type="Proteomes" id="UP000808761"/>
    </source>
</evidence>
<name>A0A9D6YSW8_UNCSA</name>
<dbReference type="EMBL" id="JACRKR010000050">
    <property type="protein sequence ID" value="MBI5078587.1"/>
    <property type="molecule type" value="Genomic_DNA"/>
</dbReference>
<dbReference type="Proteomes" id="UP000808761">
    <property type="component" value="Unassembled WGS sequence"/>
</dbReference>
<keyword evidence="1" id="KW-0732">Signal</keyword>
<comment type="caution">
    <text evidence="2">The sequence shown here is derived from an EMBL/GenBank/DDBJ whole genome shotgun (WGS) entry which is preliminary data.</text>
</comment>
<proteinExistence type="predicted"/>